<accession>A0A2Z7CRY9</accession>
<keyword evidence="3" id="KW-1185">Reference proteome</keyword>
<name>A0A2Z7CRY9_9LAMI</name>
<dbReference type="Proteomes" id="UP000250235">
    <property type="component" value="Unassembled WGS sequence"/>
</dbReference>
<evidence type="ECO:0000256" key="1">
    <source>
        <dbReference type="SAM" id="MobiDB-lite"/>
    </source>
</evidence>
<evidence type="ECO:0000313" key="2">
    <source>
        <dbReference type="EMBL" id="KZV47434.1"/>
    </source>
</evidence>
<reference evidence="2 3" key="1">
    <citation type="journal article" date="2015" name="Proc. Natl. Acad. Sci. U.S.A.">
        <title>The resurrection genome of Boea hygrometrica: A blueprint for survival of dehydration.</title>
        <authorList>
            <person name="Xiao L."/>
            <person name="Yang G."/>
            <person name="Zhang L."/>
            <person name="Yang X."/>
            <person name="Zhao S."/>
            <person name="Ji Z."/>
            <person name="Zhou Q."/>
            <person name="Hu M."/>
            <person name="Wang Y."/>
            <person name="Chen M."/>
            <person name="Xu Y."/>
            <person name="Jin H."/>
            <person name="Xiao X."/>
            <person name="Hu G."/>
            <person name="Bao F."/>
            <person name="Hu Y."/>
            <person name="Wan P."/>
            <person name="Li L."/>
            <person name="Deng X."/>
            <person name="Kuang T."/>
            <person name="Xiang C."/>
            <person name="Zhu J.K."/>
            <person name="Oliver M.J."/>
            <person name="He Y."/>
        </authorList>
    </citation>
    <scope>NUCLEOTIDE SEQUENCE [LARGE SCALE GENOMIC DNA]</scope>
    <source>
        <strain evidence="3">cv. XS01</strain>
    </source>
</reference>
<dbReference type="AlphaFoldDB" id="A0A2Z7CRY9"/>
<evidence type="ECO:0000313" key="3">
    <source>
        <dbReference type="Proteomes" id="UP000250235"/>
    </source>
</evidence>
<gene>
    <name evidence="2" type="ORF">F511_22510</name>
</gene>
<dbReference type="EMBL" id="KQ995285">
    <property type="protein sequence ID" value="KZV47434.1"/>
    <property type="molecule type" value="Genomic_DNA"/>
</dbReference>
<proteinExistence type="predicted"/>
<organism evidence="2 3">
    <name type="scientific">Dorcoceras hygrometricum</name>
    <dbReference type="NCBI Taxonomy" id="472368"/>
    <lineage>
        <taxon>Eukaryota</taxon>
        <taxon>Viridiplantae</taxon>
        <taxon>Streptophyta</taxon>
        <taxon>Embryophyta</taxon>
        <taxon>Tracheophyta</taxon>
        <taxon>Spermatophyta</taxon>
        <taxon>Magnoliopsida</taxon>
        <taxon>eudicotyledons</taxon>
        <taxon>Gunneridae</taxon>
        <taxon>Pentapetalae</taxon>
        <taxon>asterids</taxon>
        <taxon>lamiids</taxon>
        <taxon>Lamiales</taxon>
        <taxon>Gesneriaceae</taxon>
        <taxon>Didymocarpoideae</taxon>
        <taxon>Trichosporeae</taxon>
        <taxon>Loxocarpinae</taxon>
        <taxon>Dorcoceras</taxon>
    </lineage>
</organism>
<feature type="region of interest" description="Disordered" evidence="1">
    <location>
        <begin position="1"/>
        <end position="24"/>
    </location>
</feature>
<sequence length="95" mass="10419">MFNESEELNLRKGSPARGKAGSARDWVVNSGIKVKRFQLSFFNRPAQLEDTVPARDKSAQLEGTVPAWNKPAQLEVTVPARTISKQTSSAYPTGT</sequence>
<protein>
    <submittedName>
        <fullName evidence="2">Uncharacterized protein</fullName>
    </submittedName>
</protein>